<evidence type="ECO:0000313" key="6">
    <source>
        <dbReference type="Proteomes" id="UP000332933"/>
    </source>
</evidence>
<evidence type="ECO:0000313" key="4">
    <source>
        <dbReference type="EMBL" id="KAF0697531.1"/>
    </source>
</evidence>
<dbReference type="InterPro" id="IPR008146">
    <property type="entry name" value="Gln_synth_cat_dom"/>
</dbReference>
<sequence length="833" mass="90863">MLHEFIQRLPVVDQHLHNVIANPASIPLHHILAETADTTVLEHHVPSTLCYLRTQHDLAELFGCAVDDVESVRRSMPLDQLAKLCYANVHALLIDDGYLPSGQTNQSIQWHAQHVPVAKRIFRIEVEASKFIQDVSNSNFDSVVGIRAALEAAVAADRHTIGGFKSIACYRTGLAIQPTHELAAVDAAYVALRSQFKAKVAHNKSATFRLMDKTVIDYLVVVALELAMQYDVPLQFHTGFGDTDMRLEWGNPTHLKPLLDLATFQSAKIVLLHASYPYAREAGYLAAVYPQVYVDMGLAVPRLSVDGMLQAVGQLLELCPVTKLMFSSDGTITPEMCYIGVKWGKYVLTQLLARSVSLKELSVEQAAATAMKVLFENAVQLYKLPPPSIVPTFPHSSVFTPQPLPKAVQMIRLVWCGNDGVLRTKCVHVDAFAKVKDSGVALTSAVQGLMTWCDMLVANCGLTSSEDMWMIPDVATLKQLPHHPKHAMVLVHLQDLNGERTLCPRTAAQRQVDKFAALGLQVYAGFENEFNLFNADNTPVDSTAYAVAHALNTSQGYVDDLVDAITAVGGPIWLLHPESSTGQFEVTLTKLLALEAADMQLFLREVIKGVAVKHELQACFLPKPFDMQAGNGAHLHLSLWQGGDNLTKGLPDLVRHFMAGILAHLDGILAVTCATVNSYARLAPGCWAGTYRCWGIDNKEAAIRLCTSTEGYTNVELKTVDATATPHLVLAVVLAAGLDGIQKKLPLAEASSYLQPVHGDPHALSEADKVARHVTRLPSTLGAALDAFEADPVLVDAVGARQAKAYVAVKRAHVAQFQTATVAEFVETFRTKF</sequence>
<dbReference type="InterPro" id="IPR014746">
    <property type="entry name" value="Gln_synth/guanido_kin_cat_dom"/>
</dbReference>
<dbReference type="EMBL" id="VJMH01005312">
    <property type="protein sequence ID" value="KAF0697531.1"/>
    <property type="molecule type" value="Genomic_DNA"/>
</dbReference>
<dbReference type="AlphaFoldDB" id="A0A485KUE9"/>
<accession>A0A485KUE9</accession>
<dbReference type="EMBL" id="CAADRA010005333">
    <property type="protein sequence ID" value="VFT88630.1"/>
    <property type="molecule type" value="Genomic_DNA"/>
</dbReference>
<dbReference type="Proteomes" id="UP000332933">
    <property type="component" value="Unassembled WGS sequence"/>
</dbReference>
<dbReference type="Pfam" id="PF00120">
    <property type="entry name" value="Gln-synt_C"/>
    <property type="match status" value="1"/>
</dbReference>
<dbReference type="PROSITE" id="PS51987">
    <property type="entry name" value="GS_CATALYTIC"/>
    <property type="match status" value="1"/>
</dbReference>
<dbReference type="Gene3D" id="3.20.20.140">
    <property type="entry name" value="Metal-dependent hydrolases"/>
    <property type="match status" value="1"/>
</dbReference>
<dbReference type="SUPFAM" id="SSF54368">
    <property type="entry name" value="Glutamine synthetase, N-terminal domain"/>
    <property type="match status" value="1"/>
</dbReference>
<evidence type="ECO:0000256" key="1">
    <source>
        <dbReference type="PROSITE-ProRule" id="PRU01331"/>
    </source>
</evidence>
<dbReference type="SUPFAM" id="SSF55931">
    <property type="entry name" value="Glutamine synthetase/guanido kinase"/>
    <property type="match status" value="1"/>
</dbReference>
<comment type="similarity">
    <text evidence="1 2">Belongs to the glutamine synthetase family.</text>
</comment>
<name>A0A485KUE9_9STRA</name>
<reference evidence="4" key="2">
    <citation type="submission" date="2019-06" db="EMBL/GenBank/DDBJ databases">
        <title>Genomics analysis of Aphanomyces spp. identifies a new class of oomycete effector associated with host adaptation.</title>
        <authorList>
            <person name="Gaulin E."/>
        </authorList>
    </citation>
    <scope>NUCLEOTIDE SEQUENCE</scope>
    <source>
        <strain evidence="4">CBS 578.67</strain>
    </source>
</reference>
<evidence type="ECO:0000313" key="5">
    <source>
        <dbReference type="EMBL" id="VFT88630.1"/>
    </source>
</evidence>
<dbReference type="OrthoDB" id="77835at2759"/>
<reference evidence="5 6" key="1">
    <citation type="submission" date="2019-03" db="EMBL/GenBank/DDBJ databases">
        <authorList>
            <person name="Gaulin E."/>
            <person name="Dumas B."/>
        </authorList>
    </citation>
    <scope>NUCLEOTIDE SEQUENCE [LARGE SCALE GENOMIC DNA]</scope>
    <source>
        <strain evidence="5">CBS 568.67</strain>
    </source>
</reference>
<dbReference type="SMART" id="SM01230">
    <property type="entry name" value="Gln-synt_C"/>
    <property type="match status" value="1"/>
</dbReference>
<dbReference type="Gene3D" id="3.30.590.10">
    <property type="entry name" value="Glutamine synthetase/guanido kinase, catalytic domain"/>
    <property type="match status" value="1"/>
</dbReference>
<dbReference type="Pfam" id="PF04909">
    <property type="entry name" value="Amidohydro_2"/>
    <property type="match status" value="1"/>
</dbReference>
<dbReference type="PANTHER" id="PTHR43383">
    <property type="entry name" value="NODULIN 6"/>
    <property type="match status" value="1"/>
</dbReference>
<dbReference type="GO" id="GO:0004356">
    <property type="term" value="F:glutamine synthetase activity"/>
    <property type="evidence" value="ECO:0007669"/>
    <property type="project" value="InterPro"/>
</dbReference>
<organism evidence="5 6">
    <name type="scientific">Aphanomyces stellatus</name>
    <dbReference type="NCBI Taxonomy" id="120398"/>
    <lineage>
        <taxon>Eukaryota</taxon>
        <taxon>Sar</taxon>
        <taxon>Stramenopiles</taxon>
        <taxon>Oomycota</taxon>
        <taxon>Saprolegniomycetes</taxon>
        <taxon>Saprolegniales</taxon>
        <taxon>Verrucalvaceae</taxon>
        <taxon>Aphanomyces</taxon>
    </lineage>
</organism>
<evidence type="ECO:0000259" key="3">
    <source>
        <dbReference type="PROSITE" id="PS51987"/>
    </source>
</evidence>
<dbReference type="InterPro" id="IPR027303">
    <property type="entry name" value="Gln_synth_gly_rich_site"/>
</dbReference>
<proteinExistence type="inferred from homology"/>
<evidence type="ECO:0000256" key="2">
    <source>
        <dbReference type="RuleBase" id="RU000384"/>
    </source>
</evidence>
<dbReference type="PROSITE" id="PS00181">
    <property type="entry name" value="GLNA_ATP"/>
    <property type="match status" value="1"/>
</dbReference>
<keyword evidence="6" id="KW-1185">Reference proteome</keyword>
<dbReference type="InterPro" id="IPR006680">
    <property type="entry name" value="Amidohydro-rel"/>
</dbReference>
<feature type="domain" description="GS catalytic" evidence="3">
    <location>
        <begin position="504"/>
        <end position="833"/>
    </location>
</feature>
<dbReference type="InterPro" id="IPR036651">
    <property type="entry name" value="Gln_synt_N_sf"/>
</dbReference>
<dbReference type="GO" id="GO:0006542">
    <property type="term" value="P:glutamine biosynthetic process"/>
    <property type="evidence" value="ECO:0007669"/>
    <property type="project" value="InterPro"/>
</dbReference>
<gene>
    <name evidence="5" type="primary">Aste57867_11774</name>
    <name evidence="4" type="ORF">As57867_011729</name>
    <name evidence="5" type="ORF">ASTE57867_11774</name>
</gene>
<dbReference type="PANTHER" id="PTHR43383:SF2">
    <property type="entry name" value="AMIDOHYDROLASE 2 FAMILY PROTEIN"/>
    <property type="match status" value="1"/>
</dbReference>
<protein>
    <submittedName>
        <fullName evidence="5">Aste57867_11774 protein</fullName>
    </submittedName>
</protein>
<dbReference type="InterPro" id="IPR032466">
    <property type="entry name" value="Metal_Hydrolase"/>
</dbReference>
<dbReference type="SUPFAM" id="SSF51556">
    <property type="entry name" value="Metallo-dependent hydrolases"/>
    <property type="match status" value="1"/>
</dbReference>
<dbReference type="GO" id="GO:0016787">
    <property type="term" value="F:hydrolase activity"/>
    <property type="evidence" value="ECO:0007669"/>
    <property type="project" value="InterPro"/>
</dbReference>
<dbReference type="Gene3D" id="3.10.20.70">
    <property type="entry name" value="Glutamine synthetase, N-terminal domain"/>
    <property type="match status" value="1"/>
</dbReference>